<evidence type="ECO:0000256" key="6">
    <source>
        <dbReference type="ARBA" id="ARBA00022692"/>
    </source>
</evidence>
<evidence type="ECO:0000256" key="3">
    <source>
        <dbReference type="ARBA" id="ARBA00022475"/>
    </source>
</evidence>
<dbReference type="PROSITE" id="PS00409">
    <property type="entry name" value="PROKAR_NTER_METHYL"/>
    <property type="match status" value="1"/>
</dbReference>
<dbReference type="Gene3D" id="3.55.40.10">
    <property type="entry name" value="minor pseudopilin epsh domain"/>
    <property type="match status" value="1"/>
</dbReference>
<dbReference type="STRING" id="980561.A1359_01690"/>
<comment type="similarity">
    <text evidence="9">Belongs to the GSP H family.</text>
</comment>
<keyword evidence="4" id="KW-0488">Methylation</keyword>
<dbReference type="AlphaFoldDB" id="A0A177N3C5"/>
<dbReference type="InterPro" id="IPR012902">
    <property type="entry name" value="N_methyl_site"/>
</dbReference>
<dbReference type="InterPro" id="IPR045584">
    <property type="entry name" value="Pilin-like"/>
</dbReference>
<keyword evidence="8 11" id="KW-0472">Membrane</keyword>
<evidence type="ECO:0000313" key="13">
    <source>
        <dbReference type="EMBL" id="OAI11690.1"/>
    </source>
</evidence>
<comment type="subcellular location">
    <subcellularLocation>
        <location evidence="1">Cell inner membrane</location>
        <topology evidence="1">Single-pass membrane protein</topology>
    </subcellularLocation>
</comment>
<dbReference type="PRINTS" id="PR00885">
    <property type="entry name" value="BCTERIALGSPH"/>
</dbReference>
<comment type="caution">
    <text evidence="13">The sequence shown here is derived from an EMBL/GenBank/DDBJ whole genome shotgun (WGS) entry which is preliminary data.</text>
</comment>
<dbReference type="RefSeq" id="WP_066985753.1">
    <property type="nucleotide sequence ID" value="NZ_LUUI01000138.1"/>
</dbReference>
<evidence type="ECO:0000256" key="11">
    <source>
        <dbReference type="SAM" id="Phobius"/>
    </source>
</evidence>
<sequence length="169" mass="18925">MKNQGFTLVELLIAMVLIGLMTGMAMLSMGNADQSKQQQLEAKRLSMILALAEQEAMVRSDAIAVEFFSQGYQFLSLQGNHWQPIVDDEIFKAHELQRPLQLTLQQDEQSVYINQKSGMTQNPQPQLVITPDGISENIKVSISHDKSDVWYGVKNSEEGWTVSSVDVLP</sequence>
<dbReference type="Pfam" id="PF12019">
    <property type="entry name" value="GspH"/>
    <property type="match status" value="1"/>
</dbReference>
<feature type="transmembrane region" description="Helical" evidence="11">
    <location>
        <begin position="6"/>
        <end position="27"/>
    </location>
</feature>
<dbReference type="GO" id="GO:0015627">
    <property type="term" value="C:type II protein secretion system complex"/>
    <property type="evidence" value="ECO:0007669"/>
    <property type="project" value="InterPro"/>
</dbReference>
<dbReference type="NCBIfam" id="TIGR02532">
    <property type="entry name" value="IV_pilin_GFxxxE"/>
    <property type="match status" value="1"/>
</dbReference>
<dbReference type="SUPFAM" id="SSF54523">
    <property type="entry name" value="Pili subunits"/>
    <property type="match status" value="1"/>
</dbReference>
<keyword evidence="6 11" id="KW-0812">Transmembrane</keyword>
<dbReference type="Proteomes" id="UP000078476">
    <property type="component" value="Unassembled WGS sequence"/>
</dbReference>
<keyword evidence="7 11" id="KW-1133">Transmembrane helix</keyword>
<reference evidence="13 14" key="1">
    <citation type="submission" date="2016-03" db="EMBL/GenBank/DDBJ databases">
        <authorList>
            <person name="Ploux O."/>
        </authorList>
    </citation>
    <scope>NUCLEOTIDE SEQUENCE [LARGE SCALE GENOMIC DNA]</scope>
    <source>
        <strain evidence="13 14">R-45370</strain>
    </source>
</reference>
<evidence type="ECO:0000256" key="7">
    <source>
        <dbReference type="ARBA" id="ARBA00022989"/>
    </source>
</evidence>
<keyword evidence="14" id="KW-1185">Reference proteome</keyword>
<dbReference type="NCBIfam" id="TIGR01708">
    <property type="entry name" value="typeII_sec_gspH"/>
    <property type="match status" value="1"/>
</dbReference>
<dbReference type="EMBL" id="LUUI01000138">
    <property type="protein sequence ID" value="OAI11690.1"/>
    <property type="molecule type" value="Genomic_DNA"/>
</dbReference>
<evidence type="ECO:0000256" key="10">
    <source>
        <dbReference type="ARBA" id="ARBA00030775"/>
    </source>
</evidence>
<evidence type="ECO:0000256" key="9">
    <source>
        <dbReference type="ARBA" id="ARBA00025772"/>
    </source>
</evidence>
<dbReference type="GO" id="GO:0015628">
    <property type="term" value="P:protein secretion by the type II secretion system"/>
    <property type="evidence" value="ECO:0007669"/>
    <property type="project" value="InterPro"/>
</dbReference>
<proteinExistence type="inferred from homology"/>
<gene>
    <name evidence="13" type="ORF">A1359_01690</name>
</gene>
<evidence type="ECO:0000256" key="2">
    <source>
        <dbReference type="ARBA" id="ARBA00021549"/>
    </source>
</evidence>
<evidence type="ECO:0000259" key="12">
    <source>
        <dbReference type="Pfam" id="PF12019"/>
    </source>
</evidence>
<evidence type="ECO:0000256" key="4">
    <source>
        <dbReference type="ARBA" id="ARBA00022481"/>
    </source>
</evidence>
<dbReference type="InterPro" id="IPR022346">
    <property type="entry name" value="T2SS_GspH"/>
</dbReference>
<accession>A0A177N3C5</accession>
<dbReference type="GO" id="GO:0005886">
    <property type="term" value="C:plasma membrane"/>
    <property type="evidence" value="ECO:0007669"/>
    <property type="project" value="UniProtKB-SubCell"/>
</dbReference>
<evidence type="ECO:0000256" key="8">
    <source>
        <dbReference type="ARBA" id="ARBA00023136"/>
    </source>
</evidence>
<keyword evidence="5" id="KW-0997">Cell inner membrane</keyword>
<feature type="domain" description="General secretion pathway GspH" evidence="12">
    <location>
        <begin position="41"/>
        <end position="147"/>
    </location>
</feature>
<keyword evidence="3" id="KW-1003">Cell membrane</keyword>
<dbReference type="InterPro" id="IPR049875">
    <property type="entry name" value="TypeII_GspH"/>
</dbReference>
<evidence type="ECO:0000256" key="5">
    <source>
        <dbReference type="ARBA" id="ARBA00022519"/>
    </source>
</evidence>
<name>A0A177N3C5_9GAMM</name>
<protein>
    <recommendedName>
        <fullName evidence="2">Type II secretion system protein H</fullName>
    </recommendedName>
    <alternativeName>
        <fullName evidence="10">General secretion pathway protein H</fullName>
    </alternativeName>
</protein>
<dbReference type="Pfam" id="PF07963">
    <property type="entry name" value="N_methyl"/>
    <property type="match status" value="1"/>
</dbReference>
<evidence type="ECO:0000313" key="14">
    <source>
        <dbReference type="Proteomes" id="UP000078476"/>
    </source>
</evidence>
<dbReference type="InterPro" id="IPR002416">
    <property type="entry name" value="T2SS_protein-GspH"/>
</dbReference>
<organism evidence="13 14">
    <name type="scientific">Methylomonas lenta</name>
    <dbReference type="NCBI Taxonomy" id="980561"/>
    <lineage>
        <taxon>Bacteria</taxon>
        <taxon>Pseudomonadati</taxon>
        <taxon>Pseudomonadota</taxon>
        <taxon>Gammaproteobacteria</taxon>
        <taxon>Methylococcales</taxon>
        <taxon>Methylococcaceae</taxon>
        <taxon>Methylomonas</taxon>
    </lineage>
</organism>
<evidence type="ECO:0000256" key="1">
    <source>
        <dbReference type="ARBA" id="ARBA00004377"/>
    </source>
</evidence>